<dbReference type="PANTHER" id="PTHR43153">
    <property type="entry name" value="ELECTRON TRANSFER FLAVOPROTEIN ALPHA"/>
    <property type="match status" value="1"/>
</dbReference>
<comment type="caution">
    <text evidence="5">The sequence shown here is derived from an EMBL/GenBank/DDBJ whole genome shotgun (WGS) entry which is preliminary data.</text>
</comment>
<protein>
    <submittedName>
        <fullName evidence="5">Electron transfer flavoprotein subunit alpha/FixB family protein</fullName>
    </submittedName>
</protein>
<evidence type="ECO:0000313" key="5">
    <source>
        <dbReference type="EMBL" id="RJP15962.1"/>
    </source>
</evidence>
<name>A0A3A4N933_ABYX5</name>
<dbReference type="Pfam" id="PF00766">
    <property type="entry name" value="ETF_alpha"/>
    <property type="match status" value="1"/>
</dbReference>
<dbReference type="InterPro" id="IPR014730">
    <property type="entry name" value="ETF_a/b_N"/>
</dbReference>
<dbReference type="InterPro" id="IPR033947">
    <property type="entry name" value="ETF_alpha_N"/>
</dbReference>
<comment type="similarity">
    <text evidence="1">Belongs to the ETF alpha-subunit/FixB family.</text>
</comment>
<dbReference type="EMBL" id="QZKU01000130">
    <property type="protein sequence ID" value="RJP15962.1"/>
    <property type="molecule type" value="Genomic_DNA"/>
</dbReference>
<dbReference type="Proteomes" id="UP000265882">
    <property type="component" value="Unassembled WGS sequence"/>
</dbReference>
<dbReference type="InterPro" id="IPR029035">
    <property type="entry name" value="DHS-like_NAD/FAD-binding_dom"/>
</dbReference>
<accession>A0A3A4N933</accession>
<evidence type="ECO:0000313" key="6">
    <source>
        <dbReference type="Proteomes" id="UP000265882"/>
    </source>
</evidence>
<evidence type="ECO:0000256" key="2">
    <source>
        <dbReference type="ARBA" id="ARBA00022982"/>
    </source>
</evidence>
<feature type="binding site" evidence="3">
    <location>
        <position position="219"/>
    </location>
    <ligand>
        <name>FAD</name>
        <dbReference type="ChEBI" id="CHEBI:57692"/>
    </ligand>
</feature>
<feature type="binding site" evidence="3">
    <location>
        <begin position="258"/>
        <end position="262"/>
    </location>
    <ligand>
        <name>FAD</name>
        <dbReference type="ChEBI" id="CHEBI:57692"/>
    </ligand>
</feature>
<dbReference type="InterPro" id="IPR014729">
    <property type="entry name" value="Rossmann-like_a/b/a_fold"/>
</dbReference>
<dbReference type="GO" id="GO:0033539">
    <property type="term" value="P:fatty acid beta-oxidation using acyl-CoA dehydrogenase"/>
    <property type="evidence" value="ECO:0007669"/>
    <property type="project" value="TreeGrafter"/>
</dbReference>
<reference evidence="5 6" key="1">
    <citation type="journal article" date="2017" name="ISME J.">
        <title>Energy and carbon metabolisms in a deep terrestrial subsurface fluid microbial community.</title>
        <authorList>
            <person name="Momper L."/>
            <person name="Jungbluth S.P."/>
            <person name="Lee M.D."/>
            <person name="Amend J.P."/>
        </authorList>
    </citation>
    <scope>NUCLEOTIDE SEQUENCE [LARGE SCALE GENOMIC DNA]</scope>
    <source>
        <strain evidence="5">SURF_5</strain>
    </source>
</reference>
<dbReference type="AlphaFoldDB" id="A0A3A4N933"/>
<dbReference type="Gene3D" id="3.40.50.620">
    <property type="entry name" value="HUPs"/>
    <property type="match status" value="1"/>
</dbReference>
<feature type="binding site" evidence="3">
    <location>
        <begin position="244"/>
        <end position="245"/>
    </location>
    <ligand>
        <name>FAD</name>
        <dbReference type="ChEBI" id="CHEBI:57692"/>
    </ligand>
</feature>
<evidence type="ECO:0000256" key="1">
    <source>
        <dbReference type="ARBA" id="ARBA00005817"/>
    </source>
</evidence>
<dbReference type="Pfam" id="PF01012">
    <property type="entry name" value="ETF"/>
    <property type="match status" value="1"/>
</dbReference>
<dbReference type="InterPro" id="IPR014731">
    <property type="entry name" value="ETF_asu_C"/>
</dbReference>
<feature type="domain" description="Electron transfer flavoprotein alpha/beta-subunit N-terminal" evidence="4">
    <location>
        <begin position="7"/>
        <end position="200"/>
    </location>
</feature>
<dbReference type="PIRSF" id="PIRSF000089">
    <property type="entry name" value="Electra_flavoP_a"/>
    <property type="match status" value="1"/>
</dbReference>
<keyword evidence="3" id="KW-0285">Flavoprotein</keyword>
<organism evidence="5 6">
    <name type="scientific">Abyssobacteria bacterium (strain SURF_5)</name>
    <dbReference type="NCBI Taxonomy" id="2093360"/>
    <lineage>
        <taxon>Bacteria</taxon>
        <taxon>Pseudomonadati</taxon>
        <taxon>Candidatus Hydrogenedentota</taxon>
        <taxon>Candidatus Abyssobacteria</taxon>
    </lineage>
</organism>
<keyword evidence="2" id="KW-0813">Transport</keyword>
<dbReference type="InterPro" id="IPR001308">
    <property type="entry name" value="ETF_a/FixB"/>
</dbReference>
<keyword evidence="3" id="KW-0274">FAD</keyword>
<comment type="cofactor">
    <cofactor evidence="3">
        <name>FAD</name>
        <dbReference type="ChEBI" id="CHEBI:57692"/>
    </cofactor>
    <text evidence="3">Binds 1 FAD per dimer.</text>
</comment>
<sequence length="332" mass="36153">MSEKGGIWLLGEFDARRRISGPTLHLFSRGESLAAASSHIMSAIFIGSEIAAQIRSCERRLPQRTYICEDSTYAEYEPELYTQALVNVCEEYQPDVFLAAHTTCGQELLSRLAARLGEQIVTDCIELDFDPNTGSLLMTKPIYGGNAIAVFASNTSPRLATVRARTSLLEASPAEETELIFLDSPLPPDAPKVKRIGFRQERDERARLEDAEIIVSGGRGIGGGQGFQLLHELAEVVGGAVGASRPPCDMRWVSSGSQVGLTGRSVAPRAYFAVAISGMMQHITGMFESQHVIAINKDKDANIFKMADYGVVGDYKEVLPALAKKLKTIRNS</sequence>
<proteinExistence type="inferred from homology"/>
<dbReference type="Gene3D" id="3.40.50.1220">
    <property type="entry name" value="TPP-binding domain"/>
    <property type="match status" value="1"/>
</dbReference>
<keyword evidence="2" id="KW-0249">Electron transport</keyword>
<dbReference type="PANTHER" id="PTHR43153:SF1">
    <property type="entry name" value="ELECTRON TRANSFER FLAVOPROTEIN SUBUNIT ALPHA, MITOCHONDRIAL"/>
    <property type="match status" value="1"/>
</dbReference>
<dbReference type="SUPFAM" id="SSF52467">
    <property type="entry name" value="DHS-like NAD/FAD-binding domain"/>
    <property type="match status" value="1"/>
</dbReference>
<dbReference type="CDD" id="cd01715">
    <property type="entry name" value="ETF_alpha"/>
    <property type="match status" value="1"/>
</dbReference>
<evidence type="ECO:0000259" key="4">
    <source>
        <dbReference type="SMART" id="SM00893"/>
    </source>
</evidence>
<dbReference type="GO" id="GO:0009055">
    <property type="term" value="F:electron transfer activity"/>
    <property type="evidence" value="ECO:0007669"/>
    <property type="project" value="InterPro"/>
</dbReference>
<dbReference type="GO" id="GO:0050660">
    <property type="term" value="F:flavin adenine dinucleotide binding"/>
    <property type="evidence" value="ECO:0007669"/>
    <property type="project" value="InterPro"/>
</dbReference>
<feature type="binding site" evidence="3">
    <location>
        <position position="296"/>
    </location>
    <ligand>
        <name>FAD</name>
        <dbReference type="ChEBI" id="CHEBI:57692"/>
    </ligand>
</feature>
<gene>
    <name evidence="5" type="ORF">C4520_19710</name>
</gene>
<dbReference type="SUPFAM" id="SSF52402">
    <property type="entry name" value="Adenine nucleotide alpha hydrolases-like"/>
    <property type="match status" value="1"/>
</dbReference>
<dbReference type="SMART" id="SM00893">
    <property type="entry name" value="ETF"/>
    <property type="match status" value="1"/>
</dbReference>
<evidence type="ECO:0000256" key="3">
    <source>
        <dbReference type="PIRSR" id="PIRSR000089-1"/>
    </source>
</evidence>